<dbReference type="PRINTS" id="PR00420">
    <property type="entry name" value="RNGMNOXGNASE"/>
</dbReference>
<evidence type="ECO:0000256" key="7">
    <source>
        <dbReference type="ARBA" id="ARBA00023033"/>
    </source>
</evidence>
<evidence type="ECO:0000259" key="10">
    <source>
        <dbReference type="Pfam" id="PF01494"/>
    </source>
</evidence>
<accession>A0ABY9WI19</accession>
<keyword evidence="6 9" id="KW-0560">Oxidoreductase</keyword>
<dbReference type="Proteomes" id="UP001611383">
    <property type="component" value="Chromosome"/>
</dbReference>
<keyword evidence="7 9" id="KW-0503">Monooxygenase</keyword>
<dbReference type="Gene3D" id="3.50.50.60">
    <property type="entry name" value="FAD/NAD(P)-binding domain"/>
    <property type="match status" value="1"/>
</dbReference>
<keyword evidence="2 9" id="KW-0285">Flavoprotein</keyword>
<comment type="pathway">
    <text evidence="9">Cofactor biosynthesis; NAD(+) biosynthesis; quinolinate from L-kynurenine: step 1/3.</text>
</comment>
<comment type="catalytic activity">
    <reaction evidence="8 9">
        <text>L-kynurenine + NADPH + O2 + H(+) = 3-hydroxy-L-kynurenine + NADP(+) + H2O</text>
        <dbReference type="Rhea" id="RHEA:20545"/>
        <dbReference type="ChEBI" id="CHEBI:15377"/>
        <dbReference type="ChEBI" id="CHEBI:15378"/>
        <dbReference type="ChEBI" id="CHEBI:15379"/>
        <dbReference type="ChEBI" id="CHEBI:57783"/>
        <dbReference type="ChEBI" id="CHEBI:57959"/>
        <dbReference type="ChEBI" id="CHEBI:58125"/>
        <dbReference type="ChEBI" id="CHEBI:58349"/>
        <dbReference type="EC" id="1.14.13.9"/>
    </reaction>
</comment>
<dbReference type="RefSeq" id="WP_395814317.1">
    <property type="nucleotide sequence ID" value="NZ_CP043494.1"/>
</dbReference>
<evidence type="ECO:0000256" key="2">
    <source>
        <dbReference type="ARBA" id="ARBA00022630"/>
    </source>
</evidence>
<evidence type="ECO:0000313" key="11">
    <source>
        <dbReference type="EMBL" id="WNG43426.1"/>
    </source>
</evidence>
<sequence length="465" mass="51582">MHEIERTERVTVVGAGLVGSLLSMYLARRGFQVDVLERRPDMRRESIGAGRSINLAISTRGLHALRQVGLEEEALRHAIPMRGRMIHPVSGALAFQAYGKDESQHINSLSRAWLNAFLMTNAEGTGRVRIGFKQRVQHLDVETGTLSVLDEPSGTTREVRTPVVFGTDGSGSAVRHEVERLPGHTTTQEHLGHGYKELTIPAGPGGAFRMEKHALHIWPRGSYMLIALPNEDGSFTCTLFLPFQGPVSFESLDSPSKVVAFFQEQFPDALPLIPDLVHDFFHHPTGTMVTVKSAPWHVGGKTLLLGDAAHAIVPFFGQGMNCGFEDCVVLDACLGRHTRWAEAFEEFFRRRKTNADAIADMAVENFVEMRDKTADPRFLLEKAVEKALLNAFPGEFISRYSLVSFSRVPYRLAYEVGALASGIVAELSEGLTRAEDVDMNRARTLIHERLVPFVKEHSDGFGLER</sequence>
<dbReference type="PANTHER" id="PTHR46028:SF2">
    <property type="entry name" value="KYNURENINE 3-MONOOXYGENASE"/>
    <property type="match status" value="1"/>
</dbReference>
<dbReference type="Pfam" id="PF01494">
    <property type="entry name" value="FAD_binding_3"/>
    <property type="match status" value="2"/>
</dbReference>
<dbReference type="EC" id="1.14.13.9" evidence="9"/>
<evidence type="ECO:0000256" key="1">
    <source>
        <dbReference type="ARBA" id="ARBA00001974"/>
    </source>
</evidence>
<dbReference type="HAMAP" id="MF_01971">
    <property type="entry name" value="Kynurenine_monooxygenase"/>
    <property type="match status" value="1"/>
</dbReference>
<comment type="function">
    <text evidence="9">Catalyzes the hydroxylation of L-kynurenine (L-Kyn) to form 3-hydroxy-L-kynurenine (L-3OHKyn). Required for synthesis of quinolinic acid.</text>
</comment>
<feature type="domain" description="FAD-binding" evidence="10">
    <location>
        <begin position="9"/>
        <end position="187"/>
    </location>
</feature>
<dbReference type="GO" id="GO:0004497">
    <property type="term" value="F:monooxygenase activity"/>
    <property type="evidence" value="ECO:0007669"/>
    <property type="project" value="UniProtKB-KW"/>
</dbReference>
<evidence type="ECO:0000256" key="8">
    <source>
        <dbReference type="ARBA" id="ARBA00047818"/>
    </source>
</evidence>
<evidence type="ECO:0000256" key="5">
    <source>
        <dbReference type="ARBA" id="ARBA00022857"/>
    </source>
</evidence>
<keyword evidence="12" id="KW-1185">Reference proteome</keyword>
<evidence type="ECO:0000256" key="3">
    <source>
        <dbReference type="ARBA" id="ARBA00022642"/>
    </source>
</evidence>
<reference evidence="11 12" key="1">
    <citation type="submission" date="2019-08" db="EMBL/GenBank/DDBJ databases">
        <title>Archangium and Cystobacter genomes.</title>
        <authorList>
            <person name="Chen I.-C.K."/>
            <person name="Wielgoss S."/>
        </authorList>
    </citation>
    <scope>NUCLEOTIDE SEQUENCE [LARGE SCALE GENOMIC DNA]</scope>
    <source>
        <strain evidence="11 12">Cbm 6</strain>
    </source>
</reference>
<gene>
    <name evidence="9" type="primary">kmo</name>
    <name evidence="11" type="ORF">F0U60_04430</name>
</gene>
<proteinExistence type="inferred from homology"/>
<evidence type="ECO:0000313" key="12">
    <source>
        <dbReference type="Proteomes" id="UP001611383"/>
    </source>
</evidence>
<dbReference type="InterPro" id="IPR027545">
    <property type="entry name" value="Kynurenine_monooxygenase"/>
</dbReference>
<name>A0ABY9WI19_9BACT</name>
<keyword evidence="5 9" id="KW-0521">NADP</keyword>
<feature type="domain" description="FAD-binding" evidence="10">
    <location>
        <begin position="294"/>
        <end position="341"/>
    </location>
</feature>
<evidence type="ECO:0000256" key="9">
    <source>
        <dbReference type="HAMAP-Rule" id="MF_01971"/>
    </source>
</evidence>
<dbReference type="InterPro" id="IPR002938">
    <property type="entry name" value="FAD-bd"/>
</dbReference>
<dbReference type="InterPro" id="IPR036188">
    <property type="entry name" value="FAD/NAD-bd_sf"/>
</dbReference>
<dbReference type="SUPFAM" id="SSF51905">
    <property type="entry name" value="FAD/NAD(P)-binding domain"/>
    <property type="match status" value="1"/>
</dbReference>
<evidence type="ECO:0000256" key="6">
    <source>
        <dbReference type="ARBA" id="ARBA00023002"/>
    </source>
</evidence>
<keyword evidence="4 9" id="KW-0274">FAD</keyword>
<protein>
    <recommendedName>
        <fullName evidence="9">Kynurenine 3-monooxygenase</fullName>
        <ecNumber evidence="9">1.14.13.9</ecNumber>
    </recommendedName>
    <alternativeName>
        <fullName evidence="9">Kynurenine 3-hydroxylase</fullName>
    </alternativeName>
</protein>
<comment type="similarity">
    <text evidence="9">Belongs to the aromatic-ring hydroxylase family. KMO subfamily.</text>
</comment>
<organism evidence="11 12">
    <name type="scientific">Archangium minus</name>
    <dbReference type="NCBI Taxonomy" id="83450"/>
    <lineage>
        <taxon>Bacteria</taxon>
        <taxon>Pseudomonadati</taxon>
        <taxon>Myxococcota</taxon>
        <taxon>Myxococcia</taxon>
        <taxon>Myxococcales</taxon>
        <taxon>Cystobacterineae</taxon>
        <taxon>Archangiaceae</taxon>
        <taxon>Archangium</taxon>
    </lineage>
</organism>
<keyword evidence="3 9" id="KW-0662">Pyridine nucleotide biosynthesis</keyword>
<dbReference type="EMBL" id="CP043494">
    <property type="protein sequence ID" value="WNG43426.1"/>
    <property type="molecule type" value="Genomic_DNA"/>
</dbReference>
<dbReference type="PANTHER" id="PTHR46028">
    <property type="entry name" value="KYNURENINE 3-MONOOXYGENASE"/>
    <property type="match status" value="1"/>
</dbReference>
<evidence type="ECO:0000256" key="4">
    <source>
        <dbReference type="ARBA" id="ARBA00022827"/>
    </source>
</evidence>
<comment type="cofactor">
    <cofactor evidence="1 9">
        <name>FAD</name>
        <dbReference type="ChEBI" id="CHEBI:57692"/>
    </cofactor>
</comment>